<dbReference type="AlphaFoldDB" id="A0AAE0MWG9"/>
<dbReference type="GeneID" id="87858137"/>
<keyword evidence="1" id="KW-0472">Membrane</keyword>
<proteinExistence type="predicted"/>
<evidence type="ECO:0000313" key="3">
    <source>
        <dbReference type="Proteomes" id="UP001278500"/>
    </source>
</evidence>
<organism evidence="2 3">
    <name type="scientific">Neurospora tetraspora</name>
    <dbReference type="NCBI Taxonomy" id="94610"/>
    <lineage>
        <taxon>Eukaryota</taxon>
        <taxon>Fungi</taxon>
        <taxon>Dikarya</taxon>
        <taxon>Ascomycota</taxon>
        <taxon>Pezizomycotina</taxon>
        <taxon>Sordariomycetes</taxon>
        <taxon>Sordariomycetidae</taxon>
        <taxon>Sordariales</taxon>
        <taxon>Sordariaceae</taxon>
        <taxon>Neurospora</taxon>
    </lineage>
</organism>
<dbReference type="RefSeq" id="XP_062685400.1">
    <property type="nucleotide sequence ID" value="XM_062820983.1"/>
</dbReference>
<evidence type="ECO:0000313" key="2">
    <source>
        <dbReference type="EMBL" id="KAK3352105.1"/>
    </source>
</evidence>
<reference evidence="2" key="1">
    <citation type="journal article" date="2023" name="Mol. Phylogenet. Evol.">
        <title>Genome-scale phylogeny and comparative genomics of the fungal order Sordariales.</title>
        <authorList>
            <person name="Hensen N."/>
            <person name="Bonometti L."/>
            <person name="Westerberg I."/>
            <person name="Brannstrom I.O."/>
            <person name="Guillou S."/>
            <person name="Cros-Aarteil S."/>
            <person name="Calhoun S."/>
            <person name="Haridas S."/>
            <person name="Kuo A."/>
            <person name="Mondo S."/>
            <person name="Pangilinan J."/>
            <person name="Riley R."/>
            <person name="LaButti K."/>
            <person name="Andreopoulos B."/>
            <person name="Lipzen A."/>
            <person name="Chen C."/>
            <person name="Yan M."/>
            <person name="Daum C."/>
            <person name="Ng V."/>
            <person name="Clum A."/>
            <person name="Steindorff A."/>
            <person name="Ohm R.A."/>
            <person name="Martin F."/>
            <person name="Silar P."/>
            <person name="Natvig D.O."/>
            <person name="Lalanne C."/>
            <person name="Gautier V."/>
            <person name="Ament-Velasquez S.L."/>
            <person name="Kruys A."/>
            <person name="Hutchinson M.I."/>
            <person name="Powell A.J."/>
            <person name="Barry K."/>
            <person name="Miller A.N."/>
            <person name="Grigoriev I.V."/>
            <person name="Debuchy R."/>
            <person name="Gladieux P."/>
            <person name="Hiltunen Thoren M."/>
            <person name="Johannesson H."/>
        </authorList>
    </citation>
    <scope>NUCLEOTIDE SEQUENCE</scope>
    <source>
        <strain evidence="2">CBS 560.94</strain>
    </source>
</reference>
<sequence>MSVALSFGSAHIINSPCVQSILALTAVSYSWRADGTPPSRTKWYRQRMAAVGNTSVSWTYAALLATALALVRGLLRQSR</sequence>
<gene>
    <name evidence="2" type="ORF">B0H65DRAFT_144728</name>
</gene>
<feature type="transmembrane region" description="Helical" evidence="1">
    <location>
        <begin position="56"/>
        <end position="75"/>
    </location>
</feature>
<accession>A0AAE0MWG9</accession>
<evidence type="ECO:0000256" key="1">
    <source>
        <dbReference type="SAM" id="Phobius"/>
    </source>
</evidence>
<comment type="caution">
    <text evidence="2">The sequence shown here is derived from an EMBL/GenBank/DDBJ whole genome shotgun (WGS) entry which is preliminary data.</text>
</comment>
<reference evidence="2" key="2">
    <citation type="submission" date="2023-06" db="EMBL/GenBank/DDBJ databases">
        <authorList>
            <consortium name="Lawrence Berkeley National Laboratory"/>
            <person name="Haridas S."/>
            <person name="Hensen N."/>
            <person name="Bonometti L."/>
            <person name="Westerberg I."/>
            <person name="Brannstrom I.O."/>
            <person name="Guillou S."/>
            <person name="Cros-Aarteil S."/>
            <person name="Calhoun S."/>
            <person name="Kuo A."/>
            <person name="Mondo S."/>
            <person name="Pangilinan J."/>
            <person name="Riley R."/>
            <person name="Labutti K."/>
            <person name="Andreopoulos B."/>
            <person name="Lipzen A."/>
            <person name="Chen C."/>
            <person name="Yanf M."/>
            <person name="Daum C."/>
            <person name="Ng V."/>
            <person name="Clum A."/>
            <person name="Steindorff A."/>
            <person name="Ohm R."/>
            <person name="Martin F."/>
            <person name="Silar P."/>
            <person name="Natvig D."/>
            <person name="Lalanne C."/>
            <person name="Gautier V."/>
            <person name="Ament-Velasquez S.L."/>
            <person name="Kruys A."/>
            <person name="Hutchinson M.I."/>
            <person name="Powell A.J."/>
            <person name="Barry K."/>
            <person name="Miller A.N."/>
            <person name="Grigoriev I.V."/>
            <person name="Debuchy R."/>
            <person name="Gladieux P."/>
            <person name="Thoren M.H."/>
            <person name="Johannesson H."/>
        </authorList>
    </citation>
    <scope>NUCLEOTIDE SEQUENCE</scope>
    <source>
        <strain evidence="2">CBS 560.94</strain>
    </source>
</reference>
<dbReference type="Proteomes" id="UP001278500">
    <property type="component" value="Unassembled WGS sequence"/>
</dbReference>
<protein>
    <submittedName>
        <fullName evidence="2">Uncharacterized protein</fullName>
    </submittedName>
</protein>
<dbReference type="EMBL" id="JAUEPP010000002">
    <property type="protein sequence ID" value="KAK3352105.1"/>
    <property type="molecule type" value="Genomic_DNA"/>
</dbReference>
<keyword evidence="3" id="KW-1185">Reference proteome</keyword>
<keyword evidence="1" id="KW-0812">Transmembrane</keyword>
<name>A0AAE0MWG9_9PEZI</name>
<keyword evidence="1" id="KW-1133">Transmembrane helix</keyword>